<gene>
    <name evidence="1" type="ORF">FPE_LOCUS30757</name>
</gene>
<dbReference type="Proteomes" id="UP000834106">
    <property type="component" value="Chromosome 19"/>
</dbReference>
<accession>A0AAD2E920</accession>
<evidence type="ECO:0000313" key="2">
    <source>
        <dbReference type="Proteomes" id="UP000834106"/>
    </source>
</evidence>
<reference evidence="1" key="1">
    <citation type="submission" date="2023-05" db="EMBL/GenBank/DDBJ databases">
        <authorList>
            <person name="Huff M."/>
        </authorList>
    </citation>
    <scope>NUCLEOTIDE SEQUENCE</scope>
</reference>
<protein>
    <submittedName>
        <fullName evidence="1">Uncharacterized protein</fullName>
    </submittedName>
</protein>
<dbReference type="PANTHER" id="PTHR34569:SF12">
    <property type="entry name" value="TRANSMEMBRANE PROTEIN"/>
    <property type="match status" value="1"/>
</dbReference>
<evidence type="ECO:0000313" key="1">
    <source>
        <dbReference type="EMBL" id="CAI9783327.1"/>
    </source>
</evidence>
<keyword evidence="2" id="KW-1185">Reference proteome</keyword>
<dbReference type="AlphaFoldDB" id="A0AAD2E920"/>
<organism evidence="1 2">
    <name type="scientific">Fraxinus pennsylvanica</name>
    <dbReference type="NCBI Taxonomy" id="56036"/>
    <lineage>
        <taxon>Eukaryota</taxon>
        <taxon>Viridiplantae</taxon>
        <taxon>Streptophyta</taxon>
        <taxon>Embryophyta</taxon>
        <taxon>Tracheophyta</taxon>
        <taxon>Spermatophyta</taxon>
        <taxon>Magnoliopsida</taxon>
        <taxon>eudicotyledons</taxon>
        <taxon>Gunneridae</taxon>
        <taxon>Pentapetalae</taxon>
        <taxon>asterids</taxon>
        <taxon>lamiids</taxon>
        <taxon>Lamiales</taxon>
        <taxon>Oleaceae</taxon>
        <taxon>Oleeae</taxon>
        <taxon>Fraxinus</taxon>
    </lineage>
</organism>
<dbReference type="PANTHER" id="PTHR34569">
    <property type="entry name" value="EXPRESSED PROTEIN"/>
    <property type="match status" value="1"/>
</dbReference>
<proteinExistence type="predicted"/>
<dbReference type="EMBL" id="OU503054">
    <property type="protein sequence ID" value="CAI9783327.1"/>
    <property type="molecule type" value="Genomic_DNA"/>
</dbReference>
<name>A0AAD2E920_9LAMI</name>
<sequence>MKDFVSTPPPRPEAEGLPLIRRRNSISASVEVLPSNLILLQHNSVSSTTTATTITNSTFTSSSSSSSFPSDDIELLSIKPASHNYTSLKDLLPSVAVNSPRPSSSHQAQLESDICIRNRLVKQAAWAYLQPMSISPDSAGNGFFHRLWPRVAAFLDFLNRQIIRALDWILRATHIRSSR</sequence>